<proteinExistence type="inferred from homology"/>
<keyword evidence="3" id="KW-0645">Protease</keyword>
<evidence type="ECO:0000313" key="7">
    <source>
        <dbReference type="EMBL" id="KAF4747269.1"/>
    </source>
</evidence>
<dbReference type="InterPro" id="IPR001563">
    <property type="entry name" value="Peptidase_S10"/>
</dbReference>
<feature type="non-terminal residue" evidence="7">
    <location>
        <position position="285"/>
    </location>
</feature>
<feature type="signal peptide" evidence="6">
    <location>
        <begin position="1"/>
        <end position="18"/>
    </location>
</feature>
<dbReference type="Pfam" id="PF00450">
    <property type="entry name" value="Peptidase_S10"/>
    <property type="match status" value="1"/>
</dbReference>
<dbReference type="Gene3D" id="1.10.287.410">
    <property type="match status" value="1"/>
</dbReference>
<evidence type="ECO:0000313" key="8">
    <source>
        <dbReference type="Proteomes" id="UP000553632"/>
    </source>
</evidence>
<evidence type="ECO:0000256" key="2">
    <source>
        <dbReference type="ARBA" id="ARBA00022645"/>
    </source>
</evidence>
<gene>
    <name evidence="7" type="ORF">FOZ63_005747</name>
</gene>
<keyword evidence="6" id="KW-0732">Signal</keyword>
<evidence type="ECO:0000256" key="3">
    <source>
        <dbReference type="ARBA" id="ARBA00022670"/>
    </source>
</evidence>
<dbReference type="GO" id="GO:0004185">
    <property type="term" value="F:serine-type carboxypeptidase activity"/>
    <property type="evidence" value="ECO:0007669"/>
    <property type="project" value="InterPro"/>
</dbReference>
<keyword evidence="8" id="KW-1185">Reference proteome</keyword>
<keyword evidence="2" id="KW-0121">Carboxypeptidase</keyword>
<evidence type="ECO:0000256" key="4">
    <source>
        <dbReference type="ARBA" id="ARBA00022801"/>
    </source>
</evidence>
<sequence>MPTILSLLHALLLVVVSAGQDDRNSQPSLRGPQNGGVLCPLSPGAQHFGYIEVDDENKGLHYRYFYGIIEADKNPSTSPTFLFVGGGLGSSSIGTATRLHGPCTMDPEGETQLLNPYSWTEDANSIWVDAPGPTGFSLGPIEPDLAAVVVNLANFLGDLFEDHGYLNRDLHLVGTSASASVVAMLGSIIVRKPQLKINLKGVMMRYGIVGPLSIYQGCLTMAKGRRLLPAEELEKMAQDLKTCETKIAKCNSGGPGGPPDLAACADATKVCESVTLGPLKKKGTS</sequence>
<protein>
    <submittedName>
        <fullName evidence="7">Uncharacterized protein</fullName>
    </submittedName>
</protein>
<reference evidence="7 8" key="1">
    <citation type="submission" date="2020-04" db="EMBL/GenBank/DDBJ databases">
        <title>Perkinsus olseni comparative genomics.</title>
        <authorList>
            <person name="Bogema D.R."/>
        </authorList>
    </citation>
    <scope>NUCLEOTIDE SEQUENCE [LARGE SCALE GENOMIC DNA]</scope>
    <source>
        <strain evidence="7 8">ATCC PRA-207</strain>
    </source>
</reference>
<comment type="caution">
    <text evidence="7">The sequence shown here is derived from an EMBL/GenBank/DDBJ whole genome shotgun (WGS) entry which is preliminary data.</text>
</comment>
<accession>A0A7J6TPL1</accession>
<dbReference type="EMBL" id="JABANO010009200">
    <property type="protein sequence ID" value="KAF4747269.1"/>
    <property type="molecule type" value="Genomic_DNA"/>
</dbReference>
<evidence type="ECO:0000256" key="5">
    <source>
        <dbReference type="ARBA" id="ARBA00023180"/>
    </source>
</evidence>
<dbReference type="PANTHER" id="PTHR11802:SF113">
    <property type="entry name" value="SERINE CARBOXYPEPTIDASE CTSA-4.1"/>
    <property type="match status" value="1"/>
</dbReference>
<dbReference type="SUPFAM" id="SSF53474">
    <property type="entry name" value="alpha/beta-Hydrolases"/>
    <property type="match status" value="1"/>
</dbReference>
<comment type="similarity">
    <text evidence="1">Belongs to the peptidase S10 family.</text>
</comment>
<organism evidence="7 8">
    <name type="scientific">Perkinsus olseni</name>
    <name type="common">Perkinsus atlanticus</name>
    <dbReference type="NCBI Taxonomy" id="32597"/>
    <lineage>
        <taxon>Eukaryota</taxon>
        <taxon>Sar</taxon>
        <taxon>Alveolata</taxon>
        <taxon>Perkinsozoa</taxon>
        <taxon>Perkinsea</taxon>
        <taxon>Perkinsida</taxon>
        <taxon>Perkinsidae</taxon>
        <taxon>Perkinsus</taxon>
    </lineage>
</organism>
<feature type="chain" id="PRO_5029566158" evidence="6">
    <location>
        <begin position="19"/>
        <end position="285"/>
    </location>
</feature>
<keyword evidence="5" id="KW-0325">Glycoprotein</keyword>
<evidence type="ECO:0000256" key="6">
    <source>
        <dbReference type="SAM" id="SignalP"/>
    </source>
</evidence>
<dbReference type="GO" id="GO:0006508">
    <property type="term" value="P:proteolysis"/>
    <property type="evidence" value="ECO:0007669"/>
    <property type="project" value="UniProtKB-KW"/>
</dbReference>
<dbReference type="Gene3D" id="3.40.50.1820">
    <property type="entry name" value="alpha/beta hydrolase"/>
    <property type="match status" value="1"/>
</dbReference>
<evidence type="ECO:0000256" key="1">
    <source>
        <dbReference type="ARBA" id="ARBA00009431"/>
    </source>
</evidence>
<dbReference type="PANTHER" id="PTHR11802">
    <property type="entry name" value="SERINE PROTEASE FAMILY S10 SERINE CARBOXYPEPTIDASE"/>
    <property type="match status" value="1"/>
</dbReference>
<dbReference type="AlphaFoldDB" id="A0A7J6TPL1"/>
<name>A0A7J6TPL1_PEROL</name>
<keyword evidence="4" id="KW-0378">Hydrolase</keyword>
<dbReference type="Proteomes" id="UP000553632">
    <property type="component" value="Unassembled WGS sequence"/>
</dbReference>
<dbReference type="OMA" id="QANSIWI"/>
<dbReference type="InterPro" id="IPR029058">
    <property type="entry name" value="AB_hydrolase_fold"/>
</dbReference>